<dbReference type="EC" id="5.4.2.10" evidence="6 8"/>
<evidence type="ECO:0000256" key="2">
    <source>
        <dbReference type="ARBA" id="ARBA00022553"/>
    </source>
</evidence>
<feature type="binding site" evidence="6">
    <location>
        <position position="242"/>
    </location>
    <ligand>
        <name>Mg(2+)</name>
        <dbReference type="ChEBI" id="CHEBI:18420"/>
    </ligand>
</feature>
<evidence type="ECO:0000259" key="10">
    <source>
        <dbReference type="Pfam" id="PF02878"/>
    </source>
</evidence>
<protein>
    <recommendedName>
        <fullName evidence="6 8">Phosphoglucosamine mutase</fullName>
        <ecNumber evidence="6 8">5.4.2.10</ecNumber>
    </recommendedName>
</protein>
<dbReference type="InterPro" id="IPR005841">
    <property type="entry name" value="Alpha-D-phosphohexomutase_SF"/>
</dbReference>
<evidence type="ECO:0000256" key="6">
    <source>
        <dbReference type="HAMAP-Rule" id="MF_01554"/>
    </source>
</evidence>
<feature type="domain" description="Alpha-D-phosphohexomutase alpha/beta/alpha" evidence="12">
    <location>
        <begin position="259"/>
        <end position="365"/>
    </location>
</feature>
<dbReference type="InterPro" id="IPR005844">
    <property type="entry name" value="A-D-PHexomutase_a/b/a-I"/>
</dbReference>
<comment type="catalytic activity">
    <reaction evidence="6 8">
        <text>alpha-D-glucosamine 1-phosphate = D-glucosamine 6-phosphate</text>
        <dbReference type="Rhea" id="RHEA:23424"/>
        <dbReference type="ChEBI" id="CHEBI:58516"/>
        <dbReference type="ChEBI" id="CHEBI:58725"/>
        <dbReference type="EC" id="5.4.2.10"/>
    </reaction>
</comment>
<dbReference type="SUPFAM" id="SSF53738">
    <property type="entry name" value="Phosphoglucomutase, first 3 domains"/>
    <property type="match status" value="3"/>
</dbReference>
<comment type="similarity">
    <text evidence="1 6 7">Belongs to the phosphohexose mutase family.</text>
</comment>
<dbReference type="Pfam" id="PF02878">
    <property type="entry name" value="PGM_PMM_I"/>
    <property type="match status" value="1"/>
</dbReference>
<keyword evidence="3 6" id="KW-0479">Metal-binding</keyword>
<dbReference type="PANTHER" id="PTHR42946:SF1">
    <property type="entry name" value="PHOSPHOGLUCOMUTASE (ALPHA-D-GLUCOSE-1,6-BISPHOSPHATE-DEPENDENT)"/>
    <property type="match status" value="1"/>
</dbReference>
<dbReference type="SUPFAM" id="SSF55957">
    <property type="entry name" value="Phosphoglucomutase, C-terminal domain"/>
    <property type="match status" value="1"/>
</dbReference>
<evidence type="ECO:0000256" key="3">
    <source>
        <dbReference type="ARBA" id="ARBA00022723"/>
    </source>
</evidence>
<dbReference type="HAMAP" id="MF_01554_B">
    <property type="entry name" value="GlmM_B"/>
    <property type="match status" value="1"/>
</dbReference>
<keyword evidence="2 6" id="KW-0597">Phosphoprotein</keyword>
<dbReference type="Gene3D" id="3.40.120.10">
    <property type="entry name" value="Alpha-D-Glucose-1,6-Bisphosphate, subunit A, domain 3"/>
    <property type="match status" value="3"/>
</dbReference>
<evidence type="ECO:0000256" key="4">
    <source>
        <dbReference type="ARBA" id="ARBA00022842"/>
    </source>
</evidence>
<evidence type="ECO:0000313" key="13">
    <source>
        <dbReference type="EMBL" id="MCD1125358.1"/>
    </source>
</evidence>
<reference evidence="13" key="1">
    <citation type="submission" date="2021-11" db="EMBL/GenBank/DDBJ databases">
        <title>Jinshanibacter sp. isolated from one year old Eriocheir sinensis.</title>
        <authorList>
            <person name="Li J.-Y."/>
            <person name="He W."/>
            <person name="Gao T.-H."/>
        </authorList>
    </citation>
    <scope>NUCLEOTIDE SEQUENCE</scope>
    <source>
        <strain evidence="13">LJY008</strain>
    </source>
</reference>
<gene>
    <name evidence="6 13" type="primary">glmM</name>
    <name evidence="13" type="ORF">LPW36_04850</name>
</gene>
<dbReference type="GO" id="GO:0005829">
    <property type="term" value="C:cytosol"/>
    <property type="evidence" value="ECO:0007669"/>
    <property type="project" value="TreeGrafter"/>
</dbReference>
<comment type="caution">
    <text evidence="13">The sequence shown here is derived from an EMBL/GenBank/DDBJ whole genome shotgun (WGS) entry which is preliminary data.</text>
</comment>
<dbReference type="CDD" id="cd05802">
    <property type="entry name" value="GlmM"/>
    <property type="match status" value="1"/>
</dbReference>
<dbReference type="NCBIfam" id="NF008139">
    <property type="entry name" value="PRK10887.1"/>
    <property type="match status" value="1"/>
</dbReference>
<dbReference type="PRINTS" id="PR00509">
    <property type="entry name" value="PGMPMM"/>
</dbReference>
<dbReference type="Gene3D" id="3.30.310.50">
    <property type="entry name" value="Alpha-D-phosphohexomutase, C-terminal domain"/>
    <property type="match status" value="1"/>
</dbReference>
<dbReference type="GO" id="GO:0006048">
    <property type="term" value="P:UDP-N-acetylglucosamine biosynthetic process"/>
    <property type="evidence" value="ECO:0007669"/>
    <property type="project" value="TreeGrafter"/>
</dbReference>
<dbReference type="GO" id="GO:0009252">
    <property type="term" value="P:peptidoglycan biosynthetic process"/>
    <property type="evidence" value="ECO:0007669"/>
    <property type="project" value="UniProtKB-ARBA"/>
</dbReference>
<organism evidence="13 14">
    <name type="scientific">Limnobaculum eriocheiris</name>
    <dbReference type="NCBI Taxonomy" id="2897391"/>
    <lineage>
        <taxon>Bacteria</taxon>
        <taxon>Pseudomonadati</taxon>
        <taxon>Pseudomonadota</taxon>
        <taxon>Gammaproteobacteria</taxon>
        <taxon>Enterobacterales</taxon>
        <taxon>Budviciaceae</taxon>
        <taxon>Limnobaculum</taxon>
    </lineage>
</organism>
<feature type="domain" description="Alpha-D-phosphohexomutase alpha/beta/alpha" evidence="10">
    <location>
        <begin position="5"/>
        <end position="136"/>
    </location>
</feature>
<dbReference type="InterPro" id="IPR006352">
    <property type="entry name" value="GlmM_bact"/>
</dbReference>
<dbReference type="RefSeq" id="WP_230608314.1">
    <property type="nucleotide sequence ID" value="NZ_JAJNAG010000006.1"/>
</dbReference>
<feature type="active site" description="Phosphoserine intermediate" evidence="6">
    <location>
        <position position="103"/>
    </location>
</feature>
<dbReference type="AlphaFoldDB" id="A0A9X1SJB8"/>
<dbReference type="InterPro" id="IPR036900">
    <property type="entry name" value="A-D-PHexomutase_C_sf"/>
</dbReference>
<dbReference type="PANTHER" id="PTHR42946">
    <property type="entry name" value="PHOSPHOHEXOSE MUTASE"/>
    <property type="match status" value="1"/>
</dbReference>
<dbReference type="InterPro" id="IPR005843">
    <property type="entry name" value="A-D-PHexomutase_C"/>
</dbReference>
<comment type="cofactor">
    <cofactor evidence="6">
        <name>Mg(2+)</name>
        <dbReference type="ChEBI" id="CHEBI:18420"/>
    </cofactor>
    <text evidence="6">Binds 1 Mg(2+) ion per subunit.</text>
</comment>
<accession>A0A9X1SJB8</accession>
<dbReference type="Proteomes" id="UP001139171">
    <property type="component" value="Unassembled WGS sequence"/>
</dbReference>
<dbReference type="FunFam" id="3.40.120.10:FF:000001">
    <property type="entry name" value="Phosphoglucosamine mutase"/>
    <property type="match status" value="1"/>
</dbReference>
<sequence length="446" mass="47905">MSGDRKYFGTDGIRGKVGDHPITPEFVLKLGWAAGKVLARHGSRKIIIGKDTRISGYMLESALEAGLAAAGLSASFTGPMPTPAVAYLTRTFRAEAGIVISASHNPYYDNGIKFFSIDGTKLPDEVEEAIEAEMEKPLTCVESAELGKASRINDAAGRYIEFCKGGFPSELSLSELKIVVDCANGATYHIAPSVLRELGANVITIGCDPDGMNINEKCGATDVRLLQERVVAEKAHLGIAFDGDGDRVIMVDHQGNKVDGDQIMYIIARESLRQGQLKGGAVGTLMSNIGLELALKQLGIPFTRAKVGDRYVLEKMLELGWTIGAENSGHVILLDKTTTGDGIVAALQVLAAMARNHMSLHDLCSGMKLLPQVLVNVRFVGQHDPLANETVMQVTAEVEKELEGRGRVLLRKSGTEPLIRVMVEGENDEEVLRLANRIADAVKAAG</sequence>
<dbReference type="InterPro" id="IPR050060">
    <property type="entry name" value="Phosphoglucosamine_mutase"/>
</dbReference>
<proteinExistence type="inferred from homology"/>
<feature type="modified residue" description="Phosphoserine" evidence="6">
    <location>
        <position position="103"/>
    </location>
</feature>
<keyword evidence="4 6" id="KW-0460">Magnesium</keyword>
<feature type="binding site" description="via phosphate group" evidence="6">
    <location>
        <position position="103"/>
    </location>
    <ligand>
        <name>Mg(2+)</name>
        <dbReference type="ChEBI" id="CHEBI:18420"/>
    </ligand>
</feature>
<keyword evidence="14" id="KW-1185">Reference proteome</keyword>
<dbReference type="PROSITE" id="PS00710">
    <property type="entry name" value="PGM_PMM"/>
    <property type="match status" value="1"/>
</dbReference>
<dbReference type="NCBIfam" id="TIGR01455">
    <property type="entry name" value="glmM"/>
    <property type="match status" value="1"/>
</dbReference>
<evidence type="ECO:0000256" key="8">
    <source>
        <dbReference type="RuleBase" id="RU004327"/>
    </source>
</evidence>
<evidence type="ECO:0000259" key="11">
    <source>
        <dbReference type="Pfam" id="PF02879"/>
    </source>
</evidence>
<dbReference type="GO" id="GO:0008966">
    <property type="term" value="F:phosphoglucosamine mutase activity"/>
    <property type="evidence" value="ECO:0007669"/>
    <property type="project" value="UniProtKB-UniRule"/>
</dbReference>
<dbReference type="InterPro" id="IPR016055">
    <property type="entry name" value="A-D-PHexomutase_a/b/a-I/II/III"/>
</dbReference>
<dbReference type="FunFam" id="3.30.310.50:FF:000001">
    <property type="entry name" value="Phosphoglucosamine mutase"/>
    <property type="match status" value="1"/>
</dbReference>
<feature type="binding site" evidence="6">
    <location>
        <position position="244"/>
    </location>
    <ligand>
        <name>Mg(2+)</name>
        <dbReference type="ChEBI" id="CHEBI:18420"/>
    </ligand>
</feature>
<feature type="domain" description="Alpha-D-phosphohexomutase alpha/beta/alpha" evidence="11">
    <location>
        <begin position="158"/>
        <end position="255"/>
    </location>
</feature>
<dbReference type="Pfam" id="PF02879">
    <property type="entry name" value="PGM_PMM_II"/>
    <property type="match status" value="1"/>
</dbReference>
<comment type="PTM">
    <text evidence="6">Activated by phosphorylation.</text>
</comment>
<dbReference type="GO" id="GO:0000287">
    <property type="term" value="F:magnesium ion binding"/>
    <property type="evidence" value="ECO:0007669"/>
    <property type="project" value="UniProtKB-UniRule"/>
</dbReference>
<dbReference type="EMBL" id="JAJNAG010000006">
    <property type="protein sequence ID" value="MCD1125358.1"/>
    <property type="molecule type" value="Genomic_DNA"/>
</dbReference>
<evidence type="ECO:0000256" key="1">
    <source>
        <dbReference type="ARBA" id="ARBA00010231"/>
    </source>
</evidence>
<evidence type="ECO:0000259" key="12">
    <source>
        <dbReference type="Pfam" id="PF02880"/>
    </source>
</evidence>
<name>A0A9X1SJB8_9GAMM</name>
<dbReference type="InterPro" id="IPR005845">
    <property type="entry name" value="A-D-PHexomutase_a/b/a-II"/>
</dbReference>
<dbReference type="GO" id="GO:0004615">
    <property type="term" value="F:phosphomannomutase activity"/>
    <property type="evidence" value="ECO:0007669"/>
    <property type="project" value="TreeGrafter"/>
</dbReference>
<dbReference type="Pfam" id="PF00408">
    <property type="entry name" value="PGM_PMM_IV"/>
    <property type="match status" value="1"/>
</dbReference>
<feature type="domain" description="Alpha-D-phosphohexomutase C-terminal" evidence="9">
    <location>
        <begin position="374"/>
        <end position="441"/>
    </location>
</feature>
<dbReference type="GO" id="GO:0005975">
    <property type="term" value="P:carbohydrate metabolic process"/>
    <property type="evidence" value="ECO:0007669"/>
    <property type="project" value="InterPro"/>
</dbReference>
<evidence type="ECO:0000259" key="9">
    <source>
        <dbReference type="Pfam" id="PF00408"/>
    </source>
</evidence>
<keyword evidence="5 6" id="KW-0413">Isomerase</keyword>
<dbReference type="InterPro" id="IPR005846">
    <property type="entry name" value="A-D-PHexomutase_a/b/a-III"/>
</dbReference>
<feature type="binding site" evidence="6">
    <location>
        <position position="246"/>
    </location>
    <ligand>
        <name>Mg(2+)</name>
        <dbReference type="ChEBI" id="CHEBI:18420"/>
    </ligand>
</feature>
<evidence type="ECO:0000313" key="14">
    <source>
        <dbReference type="Proteomes" id="UP001139171"/>
    </source>
</evidence>
<evidence type="ECO:0000256" key="7">
    <source>
        <dbReference type="RuleBase" id="RU004326"/>
    </source>
</evidence>
<dbReference type="FunFam" id="3.40.120.10:FF:000003">
    <property type="entry name" value="Phosphoglucosamine mutase"/>
    <property type="match status" value="1"/>
</dbReference>
<dbReference type="InterPro" id="IPR016066">
    <property type="entry name" value="A-D-PHexomutase_CS"/>
</dbReference>
<evidence type="ECO:0000256" key="5">
    <source>
        <dbReference type="ARBA" id="ARBA00023235"/>
    </source>
</evidence>
<dbReference type="Pfam" id="PF02880">
    <property type="entry name" value="PGM_PMM_III"/>
    <property type="match status" value="1"/>
</dbReference>
<comment type="function">
    <text evidence="6 8">Catalyzes the conversion of glucosamine-6-phosphate to glucosamine-1-phosphate.</text>
</comment>